<name>A0A2I2G749_9EURO</name>
<feature type="coiled-coil region" evidence="1">
    <location>
        <begin position="218"/>
        <end position="249"/>
    </location>
</feature>
<dbReference type="SUPFAM" id="SSF58100">
    <property type="entry name" value="Bacterial hemolysins"/>
    <property type="match status" value="1"/>
</dbReference>
<accession>A0A2I2G749</accession>
<keyword evidence="2" id="KW-0812">Transmembrane</keyword>
<keyword evidence="2" id="KW-1133">Transmembrane helix</keyword>
<dbReference type="Gene3D" id="1.20.1170.10">
    <property type="match status" value="1"/>
</dbReference>
<feature type="transmembrane region" description="Helical" evidence="2">
    <location>
        <begin position="250"/>
        <end position="271"/>
    </location>
</feature>
<evidence type="ECO:0000313" key="4">
    <source>
        <dbReference type="Proteomes" id="UP000234275"/>
    </source>
</evidence>
<keyword evidence="2" id="KW-0472">Membrane</keyword>
<gene>
    <name evidence="3" type="ORF">P170DRAFT_359049</name>
</gene>
<proteinExistence type="predicted"/>
<comment type="caution">
    <text evidence="3">The sequence shown here is derived from an EMBL/GenBank/DDBJ whole genome shotgun (WGS) entry which is preliminary data.</text>
</comment>
<organism evidence="3 4">
    <name type="scientific">Aspergillus steynii IBT 23096</name>
    <dbReference type="NCBI Taxonomy" id="1392250"/>
    <lineage>
        <taxon>Eukaryota</taxon>
        <taxon>Fungi</taxon>
        <taxon>Dikarya</taxon>
        <taxon>Ascomycota</taxon>
        <taxon>Pezizomycotina</taxon>
        <taxon>Eurotiomycetes</taxon>
        <taxon>Eurotiomycetidae</taxon>
        <taxon>Eurotiales</taxon>
        <taxon>Aspergillaceae</taxon>
        <taxon>Aspergillus</taxon>
        <taxon>Aspergillus subgen. Circumdati</taxon>
    </lineage>
</organism>
<feature type="coiled-coil region" evidence="1">
    <location>
        <begin position="300"/>
        <end position="337"/>
    </location>
</feature>
<protein>
    <submittedName>
        <fullName evidence="3">Uncharacterized protein</fullName>
    </submittedName>
</protein>
<evidence type="ECO:0000256" key="1">
    <source>
        <dbReference type="SAM" id="Coils"/>
    </source>
</evidence>
<dbReference type="Proteomes" id="UP000234275">
    <property type="component" value="Unassembled WGS sequence"/>
</dbReference>
<sequence>MASTTSRYTAGEAPPSYDSIVGKIDEAVGSTRTPDKYLEVVKSLSSAEIGVIADGAKDHPPPIYTEEDKKTFAIGAAKAASEDSATKHLETAANKATLAAKEIRGVFQSIELKITEIDQIHMSNFLPELEKHQKTFNDILGDSRLLATDISQYGKSFDGIIVQFCADQTISVDDRIKQIGDYIEKTQKFEDDSTSIKNRFDSLTSDFTKFVGTFGTWAKDKEGELNDQIKELNKEIAELNAKLVKLQKSLMVLGIAAGVGLPALAVAAALSGPFAPFVAIGGLIALGATAASIAGISIAIAVTSNDIKAKQSEKEGLQEQIEQIQHARQELQDLGTQKLKVFTDNVNVLSGYWTATTAQAHEIQAWLKDGASMAKRPKYMQMNLDHGVQIYAALSVFLDNYASGLTSDE</sequence>
<dbReference type="RefSeq" id="XP_024704005.1">
    <property type="nucleotide sequence ID" value="XM_024844330.1"/>
</dbReference>
<evidence type="ECO:0000313" key="3">
    <source>
        <dbReference type="EMBL" id="PLB48703.1"/>
    </source>
</evidence>
<dbReference type="VEuPathDB" id="FungiDB:P170DRAFT_359049"/>
<feature type="transmembrane region" description="Helical" evidence="2">
    <location>
        <begin position="277"/>
        <end position="302"/>
    </location>
</feature>
<dbReference type="EMBL" id="MSFO01000004">
    <property type="protein sequence ID" value="PLB48703.1"/>
    <property type="molecule type" value="Genomic_DNA"/>
</dbReference>
<dbReference type="AlphaFoldDB" id="A0A2I2G749"/>
<keyword evidence="1" id="KW-0175">Coiled coil</keyword>
<dbReference type="OrthoDB" id="4961018at2759"/>
<keyword evidence="4" id="KW-1185">Reference proteome</keyword>
<evidence type="ECO:0000256" key="2">
    <source>
        <dbReference type="SAM" id="Phobius"/>
    </source>
</evidence>
<reference evidence="3 4" key="1">
    <citation type="submission" date="2016-12" db="EMBL/GenBank/DDBJ databases">
        <title>The genomes of Aspergillus section Nigri reveals drivers in fungal speciation.</title>
        <authorList>
            <consortium name="DOE Joint Genome Institute"/>
            <person name="Vesth T.C."/>
            <person name="Nybo J."/>
            <person name="Theobald S."/>
            <person name="Brandl J."/>
            <person name="Frisvad J.C."/>
            <person name="Nielsen K.F."/>
            <person name="Lyhne E.K."/>
            <person name="Kogle M.E."/>
            <person name="Kuo A."/>
            <person name="Riley R."/>
            <person name="Clum A."/>
            <person name="Nolan M."/>
            <person name="Lipzen A."/>
            <person name="Salamov A."/>
            <person name="Henrissat B."/>
            <person name="Wiebenga A."/>
            <person name="De Vries R.P."/>
            <person name="Grigoriev I.V."/>
            <person name="Mortensen U.H."/>
            <person name="Andersen M.R."/>
            <person name="Baker S.E."/>
        </authorList>
    </citation>
    <scope>NUCLEOTIDE SEQUENCE [LARGE SCALE GENOMIC DNA]</scope>
    <source>
        <strain evidence="3 4">IBT 23096</strain>
    </source>
</reference>
<dbReference type="GeneID" id="36552030"/>